<dbReference type="PRINTS" id="PR00039">
    <property type="entry name" value="HTHLYSR"/>
</dbReference>
<protein>
    <submittedName>
        <fullName evidence="6">HTH-type transcriptional regulator SyrM 1</fullName>
    </submittedName>
</protein>
<dbReference type="Gene3D" id="1.10.10.10">
    <property type="entry name" value="Winged helix-like DNA-binding domain superfamily/Winged helix DNA-binding domain"/>
    <property type="match status" value="1"/>
</dbReference>
<dbReference type="Gene3D" id="3.40.190.10">
    <property type="entry name" value="Periplasmic binding protein-like II"/>
    <property type="match status" value="2"/>
</dbReference>
<dbReference type="PROSITE" id="PS50931">
    <property type="entry name" value="HTH_LYSR"/>
    <property type="match status" value="1"/>
</dbReference>
<dbReference type="Pfam" id="PF00126">
    <property type="entry name" value="HTH_1"/>
    <property type="match status" value="1"/>
</dbReference>
<feature type="domain" description="HTH lysR-type" evidence="5">
    <location>
        <begin position="6"/>
        <end position="63"/>
    </location>
</feature>
<dbReference type="RefSeq" id="WP_124080385.1">
    <property type="nucleotide sequence ID" value="NZ_UWPJ01000023.1"/>
</dbReference>
<proteinExistence type="inferred from homology"/>
<evidence type="ECO:0000256" key="3">
    <source>
        <dbReference type="ARBA" id="ARBA00023125"/>
    </source>
</evidence>
<evidence type="ECO:0000256" key="1">
    <source>
        <dbReference type="ARBA" id="ARBA00009437"/>
    </source>
</evidence>
<keyword evidence="7" id="KW-1185">Reference proteome</keyword>
<name>A0A3P4B3P4_9BURK</name>
<keyword evidence="2" id="KW-0805">Transcription regulation</keyword>
<dbReference type="SUPFAM" id="SSF53850">
    <property type="entry name" value="Periplasmic binding protein-like II"/>
    <property type="match status" value="1"/>
</dbReference>
<keyword evidence="4" id="KW-0804">Transcription</keyword>
<accession>A0A3P4B3P4</accession>
<dbReference type="InterPro" id="IPR036390">
    <property type="entry name" value="WH_DNA-bd_sf"/>
</dbReference>
<dbReference type="PANTHER" id="PTHR30118">
    <property type="entry name" value="HTH-TYPE TRANSCRIPTIONAL REGULATOR LEUO-RELATED"/>
    <property type="match status" value="1"/>
</dbReference>
<reference evidence="6 7" key="1">
    <citation type="submission" date="2018-10" db="EMBL/GenBank/DDBJ databases">
        <authorList>
            <person name="Criscuolo A."/>
        </authorList>
    </citation>
    <scope>NUCLEOTIDE SEQUENCE [LARGE SCALE GENOMIC DNA]</scope>
    <source>
        <strain evidence="6">DnA1</strain>
    </source>
</reference>
<dbReference type="PANTHER" id="PTHR30118:SF15">
    <property type="entry name" value="TRANSCRIPTIONAL REGULATORY PROTEIN"/>
    <property type="match status" value="1"/>
</dbReference>
<dbReference type="Proteomes" id="UP000277294">
    <property type="component" value="Unassembled WGS sequence"/>
</dbReference>
<dbReference type="AlphaFoldDB" id="A0A3P4B3P4"/>
<evidence type="ECO:0000259" key="5">
    <source>
        <dbReference type="PROSITE" id="PS50931"/>
    </source>
</evidence>
<evidence type="ECO:0000313" key="7">
    <source>
        <dbReference type="Proteomes" id="UP000277294"/>
    </source>
</evidence>
<dbReference type="OrthoDB" id="8583877at2"/>
<evidence type="ECO:0000313" key="6">
    <source>
        <dbReference type="EMBL" id="VCU70927.1"/>
    </source>
</evidence>
<sequence length="317" mass="35048">MDLRDVDLNLLLVFAELMQEGSVSKAADSLGMSQPGMSNALNRLRALLGDELLTRTGRGMQPTPYAERLSGPVSEALRLLHDAINFEMTFEPESSTRNFTIAMTDIGEIDFLSNLMRMLGTVAPRVSISTVRKDAANLKDELEAGAVDLAVGWLPDLNAGIFQRRLASSQYVCTFRKGHPLDKGPISLDEFSRADHVVVIAANTGHMMAEQELERLGIRRNVRLRIPHFSAVGHILGETDLVATLPGRLVNRSMLPFELAWSPLPIGLDPIPLNVFWSAKYHRDPANQWLRKMMFDSFDARVPRLPPALAVPAAFPG</sequence>
<dbReference type="InterPro" id="IPR036388">
    <property type="entry name" value="WH-like_DNA-bd_sf"/>
</dbReference>
<dbReference type="GO" id="GO:0003677">
    <property type="term" value="F:DNA binding"/>
    <property type="evidence" value="ECO:0007669"/>
    <property type="project" value="UniProtKB-KW"/>
</dbReference>
<organism evidence="6 7">
    <name type="scientific">Pigmentiphaga humi</name>
    <dbReference type="NCBI Taxonomy" id="2478468"/>
    <lineage>
        <taxon>Bacteria</taxon>
        <taxon>Pseudomonadati</taxon>
        <taxon>Pseudomonadota</taxon>
        <taxon>Betaproteobacteria</taxon>
        <taxon>Burkholderiales</taxon>
        <taxon>Alcaligenaceae</taxon>
        <taxon>Pigmentiphaga</taxon>
    </lineage>
</organism>
<keyword evidence="3" id="KW-0238">DNA-binding</keyword>
<dbReference type="GO" id="GO:0003700">
    <property type="term" value="F:DNA-binding transcription factor activity"/>
    <property type="evidence" value="ECO:0007669"/>
    <property type="project" value="InterPro"/>
</dbReference>
<evidence type="ECO:0000256" key="4">
    <source>
        <dbReference type="ARBA" id="ARBA00023163"/>
    </source>
</evidence>
<comment type="similarity">
    <text evidence="1">Belongs to the LysR transcriptional regulatory family.</text>
</comment>
<evidence type="ECO:0000256" key="2">
    <source>
        <dbReference type="ARBA" id="ARBA00023015"/>
    </source>
</evidence>
<dbReference type="Pfam" id="PF03466">
    <property type="entry name" value="LysR_substrate"/>
    <property type="match status" value="1"/>
</dbReference>
<gene>
    <name evidence="6" type="primary">syrM1_5</name>
    <name evidence="6" type="ORF">PIGHUM_03007</name>
</gene>
<dbReference type="InterPro" id="IPR000847">
    <property type="entry name" value="LysR_HTH_N"/>
</dbReference>
<dbReference type="CDD" id="cd08459">
    <property type="entry name" value="PBP2_DntR_NahR_LinR_like"/>
    <property type="match status" value="1"/>
</dbReference>
<dbReference type="SUPFAM" id="SSF46785">
    <property type="entry name" value="Winged helix' DNA-binding domain"/>
    <property type="match status" value="1"/>
</dbReference>
<dbReference type="InterPro" id="IPR005119">
    <property type="entry name" value="LysR_subst-bd"/>
</dbReference>
<dbReference type="InterPro" id="IPR050389">
    <property type="entry name" value="LysR-type_TF"/>
</dbReference>
<dbReference type="EMBL" id="UWPJ01000023">
    <property type="protein sequence ID" value="VCU70927.1"/>
    <property type="molecule type" value="Genomic_DNA"/>
</dbReference>